<sequence>MSSSGQAAPVGPTPFPAPENPNDLTRGPLIMGITWTLTVLKHDKDLTVYHQLINIPKWDCIASTPAILVSTTVRISAAILLIRIFGSKKWLKWFLIRFTTLQTTVAVIVIVFIWVQCDPVEALWNPFLPAKRWDHRIQLYAAYAVQSLFTFSDLTYVLFPIAIIWNLNMPLKRKVGLALIMSASVFTMSHVHHEGNLV</sequence>
<dbReference type="Pfam" id="PF20684">
    <property type="entry name" value="Fung_rhodopsin"/>
    <property type="match status" value="1"/>
</dbReference>
<evidence type="ECO:0000256" key="5">
    <source>
        <dbReference type="ARBA" id="ARBA00038359"/>
    </source>
</evidence>
<feature type="transmembrane region" description="Helical" evidence="7">
    <location>
        <begin position="94"/>
        <end position="115"/>
    </location>
</feature>
<reference evidence="9" key="1">
    <citation type="submission" date="2023-06" db="EMBL/GenBank/DDBJ databases">
        <title>Conoideocrella luteorostrata (Hypocreales: Clavicipitaceae), a potential biocontrol fungus for elongate hemlock scale in United States Christmas tree production areas.</title>
        <authorList>
            <person name="Barrett H."/>
            <person name="Lovett B."/>
            <person name="Macias A.M."/>
            <person name="Stajich J.E."/>
            <person name="Kasson M.T."/>
        </authorList>
    </citation>
    <scope>NUCLEOTIDE SEQUENCE</scope>
    <source>
        <strain evidence="9">ARSEF 14590</strain>
    </source>
</reference>
<feature type="transmembrane region" description="Helical" evidence="7">
    <location>
        <begin position="61"/>
        <end position="82"/>
    </location>
</feature>
<keyword evidence="4 7" id="KW-0472">Membrane</keyword>
<keyword evidence="2 7" id="KW-0812">Transmembrane</keyword>
<evidence type="ECO:0000256" key="2">
    <source>
        <dbReference type="ARBA" id="ARBA00022692"/>
    </source>
</evidence>
<evidence type="ECO:0000256" key="1">
    <source>
        <dbReference type="ARBA" id="ARBA00004141"/>
    </source>
</evidence>
<accession>A0AAJ0CR30</accession>
<evidence type="ECO:0000256" key="4">
    <source>
        <dbReference type="ARBA" id="ARBA00023136"/>
    </source>
</evidence>
<dbReference type="EMBL" id="JASWJB010000069">
    <property type="protein sequence ID" value="KAK2601852.1"/>
    <property type="molecule type" value="Genomic_DNA"/>
</dbReference>
<evidence type="ECO:0000313" key="9">
    <source>
        <dbReference type="EMBL" id="KAK2601852.1"/>
    </source>
</evidence>
<organism evidence="9 10">
    <name type="scientific">Conoideocrella luteorostrata</name>
    <dbReference type="NCBI Taxonomy" id="1105319"/>
    <lineage>
        <taxon>Eukaryota</taxon>
        <taxon>Fungi</taxon>
        <taxon>Dikarya</taxon>
        <taxon>Ascomycota</taxon>
        <taxon>Pezizomycotina</taxon>
        <taxon>Sordariomycetes</taxon>
        <taxon>Hypocreomycetidae</taxon>
        <taxon>Hypocreales</taxon>
        <taxon>Clavicipitaceae</taxon>
        <taxon>Conoideocrella</taxon>
    </lineage>
</organism>
<name>A0AAJ0CR30_9HYPO</name>
<comment type="similarity">
    <text evidence="5">Belongs to the SAT4 family.</text>
</comment>
<dbReference type="Proteomes" id="UP001251528">
    <property type="component" value="Unassembled WGS sequence"/>
</dbReference>
<feature type="transmembrane region" description="Helical" evidence="7">
    <location>
        <begin position="140"/>
        <end position="163"/>
    </location>
</feature>
<proteinExistence type="inferred from homology"/>
<protein>
    <recommendedName>
        <fullName evidence="8">Rhodopsin domain-containing protein</fullName>
    </recommendedName>
</protein>
<feature type="domain" description="Rhodopsin" evidence="8">
    <location>
        <begin position="42"/>
        <end position="188"/>
    </location>
</feature>
<dbReference type="PANTHER" id="PTHR33048">
    <property type="entry name" value="PTH11-LIKE INTEGRAL MEMBRANE PROTEIN (AFU_ORTHOLOGUE AFUA_5G11245)"/>
    <property type="match status" value="1"/>
</dbReference>
<dbReference type="InterPro" id="IPR049326">
    <property type="entry name" value="Rhodopsin_dom_fungi"/>
</dbReference>
<dbReference type="GO" id="GO:0016020">
    <property type="term" value="C:membrane"/>
    <property type="evidence" value="ECO:0007669"/>
    <property type="project" value="UniProtKB-SubCell"/>
</dbReference>
<evidence type="ECO:0000256" key="6">
    <source>
        <dbReference type="SAM" id="MobiDB-lite"/>
    </source>
</evidence>
<gene>
    <name evidence="9" type="ORF">QQS21_004635</name>
</gene>
<feature type="region of interest" description="Disordered" evidence="6">
    <location>
        <begin position="1"/>
        <end position="22"/>
    </location>
</feature>
<keyword evidence="10" id="KW-1185">Reference proteome</keyword>
<evidence type="ECO:0000259" key="8">
    <source>
        <dbReference type="Pfam" id="PF20684"/>
    </source>
</evidence>
<dbReference type="AlphaFoldDB" id="A0AAJ0CR30"/>
<comment type="caution">
    <text evidence="9">The sequence shown here is derived from an EMBL/GenBank/DDBJ whole genome shotgun (WGS) entry which is preliminary data.</text>
</comment>
<keyword evidence="3 7" id="KW-1133">Transmembrane helix</keyword>
<evidence type="ECO:0000256" key="7">
    <source>
        <dbReference type="SAM" id="Phobius"/>
    </source>
</evidence>
<comment type="subcellular location">
    <subcellularLocation>
        <location evidence="1">Membrane</location>
        <topology evidence="1">Multi-pass membrane protein</topology>
    </subcellularLocation>
</comment>
<evidence type="ECO:0000256" key="3">
    <source>
        <dbReference type="ARBA" id="ARBA00022989"/>
    </source>
</evidence>
<dbReference type="InterPro" id="IPR052337">
    <property type="entry name" value="SAT4-like"/>
</dbReference>
<evidence type="ECO:0000313" key="10">
    <source>
        <dbReference type="Proteomes" id="UP001251528"/>
    </source>
</evidence>
<dbReference type="PANTHER" id="PTHR33048:SF47">
    <property type="entry name" value="INTEGRAL MEMBRANE PROTEIN-RELATED"/>
    <property type="match status" value="1"/>
</dbReference>